<sequence length="82" mass="9848">MTKIKEAVDNHKNYEKFHMEAIVAHNGVLVDIVVSASYEETKFDKIMADCKRQEEERKRERRREKIKLINLFTGRREKREIA</sequence>
<accession>A0A8S5VD30</accession>
<dbReference type="EMBL" id="BK016244">
    <property type="protein sequence ID" value="DAG04523.1"/>
    <property type="molecule type" value="Genomic_DNA"/>
</dbReference>
<name>A0A8S5VD30_9CAUD</name>
<organism evidence="1">
    <name type="scientific">Siphoviridae sp. ctDXu9</name>
    <dbReference type="NCBI Taxonomy" id="2825387"/>
    <lineage>
        <taxon>Viruses</taxon>
        <taxon>Duplodnaviria</taxon>
        <taxon>Heunggongvirae</taxon>
        <taxon>Uroviricota</taxon>
        <taxon>Caudoviricetes</taxon>
    </lineage>
</organism>
<proteinExistence type="predicted"/>
<evidence type="ECO:0000313" key="1">
    <source>
        <dbReference type="EMBL" id="DAG04523.1"/>
    </source>
</evidence>
<reference evidence="1" key="1">
    <citation type="journal article" date="2021" name="Proc. Natl. Acad. Sci. U.S.A.">
        <title>A Catalog of Tens of Thousands of Viruses from Human Metagenomes Reveals Hidden Associations with Chronic Diseases.</title>
        <authorList>
            <person name="Tisza M.J."/>
            <person name="Buck C.B."/>
        </authorList>
    </citation>
    <scope>NUCLEOTIDE SEQUENCE</scope>
    <source>
        <strain evidence="1">CtDXu9</strain>
    </source>
</reference>
<protein>
    <submittedName>
        <fullName evidence="1">Uncharacterized protein</fullName>
    </submittedName>
</protein>